<dbReference type="VEuPathDB" id="FungiDB:H310_00623"/>
<evidence type="ECO:0000313" key="4">
    <source>
        <dbReference type="EMBL" id="RHY30832.1"/>
    </source>
</evidence>
<dbReference type="EMBL" id="QUSY01000271">
    <property type="protein sequence ID" value="RHY30832.1"/>
    <property type="molecule type" value="Genomic_DNA"/>
</dbReference>
<feature type="region of interest" description="Disordered" evidence="1">
    <location>
        <begin position="1"/>
        <end position="23"/>
    </location>
</feature>
<dbReference type="SUPFAM" id="SSF50156">
    <property type="entry name" value="PDZ domain-like"/>
    <property type="match status" value="1"/>
</dbReference>
<feature type="transmembrane region" description="Helical" evidence="2">
    <location>
        <begin position="519"/>
        <end position="539"/>
    </location>
</feature>
<dbReference type="Proteomes" id="UP000285060">
    <property type="component" value="Unassembled WGS sequence"/>
</dbReference>
<name>A0A3R6Z5I6_9STRA</name>
<feature type="region of interest" description="Disordered" evidence="1">
    <location>
        <begin position="545"/>
        <end position="578"/>
    </location>
</feature>
<reference evidence="4 5" key="1">
    <citation type="submission" date="2018-08" db="EMBL/GenBank/DDBJ databases">
        <title>Aphanomyces genome sequencing and annotation.</title>
        <authorList>
            <person name="Minardi D."/>
            <person name="Oidtmann B."/>
            <person name="Van Der Giezen M."/>
            <person name="Studholme D.J."/>
        </authorList>
    </citation>
    <scope>NUCLEOTIDE SEQUENCE [LARGE SCALE GENOMIC DNA]</scope>
    <source>
        <strain evidence="4 5">NJM0002</strain>
    </source>
</reference>
<evidence type="ECO:0000256" key="2">
    <source>
        <dbReference type="SAM" id="Phobius"/>
    </source>
</evidence>
<evidence type="ECO:0000256" key="1">
    <source>
        <dbReference type="SAM" id="MobiDB-lite"/>
    </source>
</evidence>
<accession>A0A3R6Z5I6</accession>
<dbReference type="VEuPathDB" id="FungiDB:H310_12591"/>
<feature type="region of interest" description="Disordered" evidence="1">
    <location>
        <begin position="481"/>
        <end position="511"/>
    </location>
</feature>
<dbReference type="InterPro" id="IPR001478">
    <property type="entry name" value="PDZ"/>
</dbReference>
<sequence length="578" mass="62670">MTSSSSVAADAPRTSKRYEHEPDLFSQQLQMYASLGRNEGQQAANAKAKTEAEFMALLSAYISGTEPKDFRAFLPSQTNTQRNVSNSSAESKRHVTSPTLKPAVSPSSPILHPRIISRVVGAFDIPTTPPNSASAQQRQYRIDVPATTYTEARSQRSESSSLLNSPHAAPEDDLDFDQRSSLGSADDNNEAHPQPGGVKWNSESGFDVVFQQQSMGMKLGYDAVKKCAIVKECFDGTESKKYKQITNGVAIVSVNGQSLCGISLSKIMSRLREAQRPAVIRFETAAEGGPSFPVVHVAHLTFDVTMQLRVLTALFVLGCVNFVSVRADVEAKEPHVVEDIADANTASDNIVQAGLDDAADPISRQKPHISEEVVAQMMELISPECRAAIQMNPEDAKGLSDECNTEVQTTLQKLMGGNVRNPNDPVTPEIFGKMMASIPADCRAEIEANPTDGSKISDPCKQTIQTTLSKLIAKAKRAEEFKKSRASAKPFEGSTEDQAKSKKQRRGKKETKGNNTTTLLFVIGFVVTALAGVVGYAYMLHQKQALQGRTSKAPKKLSKHKKEKEGRRQAAAAAASIN</sequence>
<dbReference type="AlphaFoldDB" id="A0A3R6Z5I6"/>
<protein>
    <recommendedName>
        <fullName evidence="3">PDZ domain-containing protein</fullName>
    </recommendedName>
</protein>
<dbReference type="InterPro" id="IPR036034">
    <property type="entry name" value="PDZ_sf"/>
</dbReference>
<feature type="region of interest" description="Disordered" evidence="1">
    <location>
        <begin position="149"/>
        <end position="202"/>
    </location>
</feature>
<feature type="region of interest" description="Disordered" evidence="1">
    <location>
        <begin position="76"/>
        <end position="109"/>
    </location>
</feature>
<evidence type="ECO:0000259" key="3">
    <source>
        <dbReference type="PROSITE" id="PS50106"/>
    </source>
</evidence>
<dbReference type="PROSITE" id="PS50106">
    <property type="entry name" value="PDZ"/>
    <property type="match status" value="1"/>
</dbReference>
<organism evidence="4 5">
    <name type="scientific">Aphanomyces invadans</name>
    <dbReference type="NCBI Taxonomy" id="157072"/>
    <lineage>
        <taxon>Eukaryota</taxon>
        <taxon>Sar</taxon>
        <taxon>Stramenopiles</taxon>
        <taxon>Oomycota</taxon>
        <taxon>Saprolegniomycetes</taxon>
        <taxon>Saprolegniales</taxon>
        <taxon>Verrucalvaceae</taxon>
        <taxon>Aphanomyces</taxon>
    </lineage>
</organism>
<feature type="compositionally biased region" description="Basic residues" evidence="1">
    <location>
        <begin position="552"/>
        <end position="562"/>
    </location>
</feature>
<feature type="compositionally biased region" description="Polar residues" evidence="1">
    <location>
        <begin position="76"/>
        <end position="89"/>
    </location>
</feature>
<keyword evidence="5" id="KW-1185">Reference proteome</keyword>
<gene>
    <name evidence="4" type="ORF">DYB32_003988</name>
</gene>
<proteinExistence type="predicted"/>
<feature type="domain" description="PDZ" evidence="3">
    <location>
        <begin position="207"/>
        <end position="286"/>
    </location>
</feature>
<keyword evidence="2" id="KW-0812">Transmembrane</keyword>
<dbReference type="Gene3D" id="2.30.42.10">
    <property type="match status" value="1"/>
</dbReference>
<keyword evidence="2" id="KW-1133">Transmembrane helix</keyword>
<comment type="caution">
    <text evidence="4">The sequence shown here is derived from an EMBL/GenBank/DDBJ whole genome shotgun (WGS) entry which is preliminary data.</text>
</comment>
<keyword evidence="2" id="KW-0472">Membrane</keyword>
<evidence type="ECO:0000313" key="5">
    <source>
        <dbReference type="Proteomes" id="UP000285060"/>
    </source>
</evidence>